<dbReference type="NCBIfam" id="TIGR00125">
    <property type="entry name" value="cyt_tran_rel"/>
    <property type="match status" value="1"/>
</dbReference>
<dbReference type="PANTHER" id="PTHR40599:SF1">
    <property type="entry name" value="[CITRATE [PRO-3S]-LYASE] LIGASE"/>
    <property type="match status" value="1"/>
</dbReference>
<evidence type="ECO:0000313" key="5">
    <source>
        <dbReference type="EMBL" id="RSU14732.1"/>
    </source>
</evidence>
<keyword evidence="5" id="KW-0456">Lyase</keyword>
<dbReference type="PANTHER" id="PTHR40599">
    <property type="entry name" value="[CITRATE [PRO-3S]-LYASE] LIGASE"/>
    <property type="match status" value="1"/>
</dbReference>
<evidence type="ECO:0000256" key="3">
    <source>
        <dbReference type="PIRNR" id="PIRNR005751"/>
    </source>
</evidence>
<dbReference type="Proteomes" id="UP000286773">
    <property type="component" value="Unassembled WGS sequence"/>
</dbReference>
<keyword evidence="1 3" id="KW-0547">Nucleotide-binding</keyword>
<dbReference type="InterPro" id="IPR004821">
    <property type="entry name" value="Cyt_trans-like"/>
</dbReference>
<evidence type="ECO:0000256" key="1">
    <source>
        <dbReference type="ARBA" id="ARBA00022741"/>
    </source>
</evidence>
<comment type="catalytic activity">
    <reaction evidence="3">
        <text>holo-[citrate lyase ACP] + acetate + ATP = acetyl-[citrate lyase ACP] + AMP + diphosphate</text>
        <dbReference type="Rhea" id="RHEA:23788"/>
        <dbReference type="Rhea" id="RHEA-COMP:10158"/>
        <dbReference type="Rhea" id="RHEA-COMP:13710"/>
        <dbReference type="ChEBI" id="CHEBI:30089"/>
        <dbReference type="ChEBI" id="CHEBI:30616"/>
        <dbReference type="ChEBI" id="CHEBI:33019"/>
        <dbReference type="ChEBI" id="CHEBI:82683"/>
        <dbReference type="ChEBI" id="CHEBI:137976"/>
        <dbReference type="ChEBI" id="CHEBI:456215"/>
        <dbReference type="EC" id="6.2.1.22"/>
    </reaction>
</comment>
<proteinExistence type="predicted"/>
<dbReference type="EMBL" id="NGKC01000001">
    <property type="protein sequence ID" value="RSU14732.1"/>
    <property type="molecule type" value="Genomic_DNA"/>
</dbReference>
<dbReference type="SMART" id="SM00764">
    <property type="entry name" value="Citrate_ly_lig"/>
    <property type="match status" value="1"/>
</dbReference>
<evidence type="ECO:0000313" key="6">
    <source>
        <dbReference type="Proteomes" id="UP000286773"/>
    </source>
</evidence>
<reference evidence="5 6" key="1">
    <citation type="submission" date="2017-05" db="EMBL/GenBank/DDBJ databases">
        <title>Vagococcus spp. assemblies.</title>
        <authorList>
            <person name="Gulvik C.A."/>
        </authorList>
    </citation>
    <scope>NUCLEOTIDE SEQUENCE [LARGE SCALE GENOMIC DNA]</scope>
    <source>
        <strain evidence="5 6">LMG 24798</strain>
    </source>
</reference>
<comment type="caution">
    <text evidence="5">The sequence shown here is derived from an EMBL/GenBank/DDBJ whole genome shotgun (WGS) entry which is preliminary data.</text>
</comment>
<comment type="function">
    <text evidence="3">Acetylation of prosthetic group (2-(5''-phosphoribosyl)-3'-dephosphocoenzyme-A) of the gamma subunit of citrate lyase.</text>
</comment>
<dbReference type="InterPro" id="IPR013166">
    <property type="entry name" value="Citrate_lyase_ligase_C"/>
</dbReference>
<dbReference type="Gene3D" id="3.40.50.620">
    <property type="entry name" value="HUPs"/>
    <property type="match status" value="1"/>
</dbReference>
<dbReference type="Pfam" id="PF08218">
    <property type="entry name" value="Citrate_ly_lig"/>
    <property type="match status" value="1"/>
</dbReference>
<dbReference type="InterPro" id="IPR005216">
    <property type="entry name" value="Citrate_lyase_ligase"/>
</dbReference>
<evidence type="ECO:0000259" key="4">
    <source>
        <dbReference type="PROSITE" id="PS51186"/>
    </source>
</evidence>
<dbReference type="InterPro" id="IPR016181">
    <property type="entry name" value="Acyl_CoA_acyltransferase"/>
</dbReference>
<organism evidence="5 6">
    <name type="scientific">Vagococcus acidifermentans</name>
    <dbReference type="NCBI Taxonomy" id="564710"/>
    <lineage>
        <taxon>Bacteria</taxon>
        <taxon>Bacillati</taxon>
        <taxon>Bacillota</taxon>
        <taxon>Bacilli</taxon>
        <taxon>Lactobacillales</taxon>
        <taxon>Enterococcaceae</taxon>
        <taxon>Vagococcus</taxon>
    </lineage>
</organism>
<keyword evidence="3 5" id="KW-0436">Ligase</keyword>
<dbReference type="EC" id="6.2.1.22" evidence="3"/>
<accession>A0A430B3F9</accession>
<keyword evidence="2 3" id="KW-0067">ATP-binding</keyword>
<gene>
    <name evidence="5" type="ORF">CBF27_01790</name>
</gene>
<dbReference type="GO" id="GO:0016747">
    <property type="term" value="F:acyltransferase activity, transferring groups other than amino-acyl groups"/>
    <property type="evidence" value="ECO:0007669"/>
    <property type="project" value="InterPro"/>
</dbReference>
<feature type="domain" description="N-acetyltransferase" evidence="4">
    <location>
        <begin position="1"/>
        <end position="129"/>
    </location>
</feature>
<protein>
    <recommendedName>
        <fullName evidence="3">[Citrate [pro-3S]-lyase] ligase</fullName>
        <ecNumber evidence="3">6.2.1.22</ecNumber>
    </recommendedName>
</protein>
<dbReference type="OrthoDB" id="9779753at2"/>
<evidence type="ECO:0000256" key="2">
    <source>
        <dbReference type="ARBA" id="ARBA00022840"/>
    </source>
</evidence>
<dbReference type="GO" id="GO:0008771">
    <property type="term" value="F:[citrate (pro-3S)-lyase] ligase activity"/>
    <property type="evidence" value="ECO:0007669"/>
    <property type="project" value="UniProtKB-EC"/>
</dbReference>
<dbReference type="NCBIfam" id="TIGR00124">
    <property type="entry name" value="cit_ly_ligase"/>
    <property type="match status" value="1"/>
</dbReference>
<dbReference type="Gene3D" id="3.40.630.30">
    <property type="match status" value="1"/>
</dbReference>
<dbReference type="SUPFAM" id="SSF52374">
    <property type="entry name" value="Nucleotidylyl transferase"/>
    <property type="match status" value="1"/>
</dbReference>
<dbReference type="InterPro" id="IPR014729">
    <property type="entry name" value="Rossmann-like_a/b/a_fold"/>
</dbReference>
<dbReference type="GO" id="GO:0005524">
    <property type="term" value="F:ATP binding"/>
    <property type="evidence" value="ECO:0007669"/>
    <property type="project" value="UniProtKB-UniRule"/>
</dbReference>
<dbReference type="SUPFAM" id="SSF55729">
    <property type="entry name" value="Acyl-CoA N-acyltransferases (Nat)"/>
    <property type="match status" value="1"/>
</dbReference>
<dbReference type="PROSITE" id="PS51186">
    <property type="entry name" value="GNAT"/>
    <property type="match status" value="1"/>
</dbReference>
<name>A0A430B3F9_9ENTE</name>
<dbReference type="RefSeq" id="WP_126811775.1">
    <property type="nucleotide sequence ID" value="NZ_NGKC01000001.1"/>
</dbReference>
<sequence>MANYLYAVKRLWLKEDKQAYAQWQALLRSSGLQPEADLDDTIGIYDDTVLIAAGSLSGKIIKCVAVREDYRAENLLAQLMTQLLERLYEKDETHCFLYTKLSNKAIFRSLGFREIIADEEVLFMEQGKPDFNDYLGYLKAHKKQGDASAIVMNANPFTKGHQYLVETAARQSPQVYVFVLSEEKSEFSTSDRLAMVRLGVAHLKNVTVLRTEDYLVSSATFPAYFLKDRAPLSIARTQASLDARLFKERIAPVLGISQRFVGEEPNSKVTEVYNQAMAHVFRDDLTLTVIPRLAVGKQIISATAVRRAMTDGDEAVLKDFLPETSYRYLMKHEELMR</sequence>
<dbReference type="AlphaFoldDB" id="A0A430B3F9"/>
<dbReference type="InterPro" id="IPR000182">
    <property type="entry name" value="GNAT_dom"/>
</dbReference>
<dbReference type="PIRSF" id="PIRSF005751">
    <property type="entry name" value="Acet_citr_lig"/>
    <property type="match status" value="1"/>
</dbReference>
<keyword evidence="6" id="KW-1185">Reference proteome</keyword>
<dbReference type="GO" id="GO:0016829">
    <property type="term" value="F:lyase activity"/>
    <property type="evidence" value="ECO:0007669"/>
    <property type="project" value="UniProtKB-KW"/>
</dbReference>